<evidence type="ECO:0000256" key="5">
    <source>
        <dbReference type="PROSITE-ProRule" id="PRU10007"/>
    </source>
</evidence>
<dbReference type="InterPro" id="IPR016162">
    <property type="entry name" value="Ald_DH_N"/>
</dbReference>
<dbReference type="InterPro" id="IPR016163">
    <property type="entry name" value="Ald_DH_C"/>
</dbReference>
<proteinExistence type="inferred from homology"/>
<protein>
    <recommendedName>
        <fullName evidence="4">Aldehyde dehydrogenase</fullName>
    </recommendedName>
</protein>
<gene>
    <name evidence="8" type="ORF">ACFQ1Q_03820</name>
</gene>
<keyword evidence="2 4" id="KW-0560">Oxidoreductase</keyword>
<dbReference type="PROSITE" id="PS00687">
    <property type="entry name" value="ALDEHYDE_DEHYDR_GLU"/>
    <property type="match status" value="1"/>
</dbReference>
<dbReference type="EMBL" id="JBHTJL010000009">
    <property type="protein sequence ID" value="MFD1062361.1"/>
    <property type="molecule type" value="Genomic_DNA"/>
</dbReference>
<dbReference type="Gene3D" id="3.40.605.10">
    <property type="entry name" value="Aldehyde Dehydrogenase, Chain A, domain 1"/>
    <property type="match status" value="1"/>
</dbReference>
<name>A0ABW3N729_9FLAO</name>
<evidence type="ECO:0000256" key="6">
    <source>
        <dbReference type="RuleBase" id="RU003345"/>
    </source>
</evidence>
<evidence type="ECO:0000256" key="2">
    <source>
        <dbReference type="ARBA" id="ARBA00023002"/>
    </source>
</evidence>
<dbReference type="PANTHER" id="PTHR43570:SF20">
    <property type="entry name" value="ALDEHYDE DEHYDROGENASE ALDX-RELATED"/>
    <property type="match status" value="1"/>
</dbReference>
<sequence length="470" mass="52742">MTDFTDNPYYSLFAKQKAHQYAVSNSTYNQRITKLNAFQRAIEITFRDEIIIALQKDLNKPKVETEMSEIYQVIGDIKHAKKYLHKWMRNQKVKTPLALLGSSSYIKFEAKGVCLIISPWNFPFNLTFGPLVSAIAAGNTVIIKPSEMTPNSSALMKKIVETVFNEEEVALVEGEVQTSTDLLKLPFNHIFFTGSPAVGKIVMKAAAEHLSSVTLELGGKSPTIIDETANLKVAAKRIMWGKFMNAGQICISPDYALVQENIKDEFVDACKTVLKDFYGSNPKTSSSFARIVTSKHYKRLNGYLKDAEENNANFLVGNETDETSKYISPTLVSDLKDDAKLLEEEIFGPIYPILTYTTIDDAIAYVNKKERPLALYIYSNSKANTKRILNSTKAGGTCINNNIIHYANHYLPFGGINNSGIGKSNGYYGFKAFSNERAVVKQNFFGIAELLFPPYTDYKEKLARITVKWF</sequence>
<dbReference type="Gene3D" id="3.40.309.10">
    <property type="entry name" value="Aldehyde Dehydrogenase, Chain A, domain 2"/>
    <property type="match status" value="1"/>
</dbReference>
<accession>A0ABW3N729</accession>
<feature type="domain" description="Aldehyde dehydrogenase" evidence="7">
    <location>
        <begin position="17"/>
        <end position="439"/>
    </location>
</feature>
<feature type="active site" evidence="5">
    <location>
        <position position="216"/>
    </location>
</feature>
<comment type="similarity">
    <text evidence="1 4 6">Belongs to the aldehyde dehydrogenase family.</text>
</comment>
<dbReference type="PIRSF" id="PIRSF036492">
    <property type="entry name" value="ALDH"/>
    <property type="match status" value="1"/>
</dbReference>
<dbReference type="InterPro" id="IPR012394">
    <property type="entry name" value="Aldehyde_DH_NAD(P)"/>
</dbReference>
<dbReference type="Pfam" id="PF00171">
    <property type="entry name" value="Aldedh"/>
    <property type="match status" value="1"/>
</dbReference>
<reference evidence="9" key="1">
    <citation type="journal article" date="2019" name="Int. J. Syst. Evol. Microbiol.">
        <title>The Global Catalogue of Microorganisms (GCM) 10K type strain sequencing project: providing services to taxonomists for standard genome sequencing and annotation.</title>
        <authorList>
            <consortium name="The Broad Institute Genomics Platform"/>
            <consortium name="The Broad Institute Genome Sequencing Center for Infectious Disease"/>
            <person name="Wu L."/>
            <person name="Ma J."/>
        </authorList>
    </citation>
    <scope>NUCLEOTIDE SEQUENCE [LARGE SCALE GENOMIC DNA]</scope>
    <source>
        <strain evidence="9">CCUG 62215</strain>
    </source>
</reference>
<evidence type="ECO:0000256" key="1">
    <source>
        <dbReference type="ARBA" id="ARBA00009986"/>
    </source>
</evidence>
<dbReference type="InterPro" id="IPR029510">
    <property type="entry name" value="Ald_DH_CS_GLU"/>
</dbReference>
<evidence type="ECO:0000256" key="3">
    <source>
        <dbReference type="ARBA" id="ARBA00023027"/>
    </source>
</evidence>
<dbReference type="RefSeq" id="WP_386128149.1">
    <property type="nucleotide sequence ID" value="NZ_JBHTJL010000009.1"/>
</dbReference>
<dbReference type="CDD" id="cd07134">
    <property type="entry name" value="ALDH_AlkH-like"/>
    <property type="match status" value="1"/>
</dbReference>
<dbReference type="PANTHER" id="PTHR43570">
    <property type="entry name" value="ALDEHYDE DEHYDROGENASE"/>
    <property type="match status" value="1"/>
</dbReference>
<dbReference type="InterPro" id="IPR015590">
    <property type="entry name" value="Aldehyde_DH_dom"/>
</dbReference>
<comment type="caution">
    <text evidence="8">The sequence shown here is derived from an EMBL/GenBank/DDBJ whole genome shotgun (WGS) entry which is preliminary data.</text>
</comment>
<keyword evidence="3" id="KW-0520">NAD</keyword>
<evidence type="ECO:0000256" key="4">
    <source>
        <dbReference type="PIRNR" id="PIRNR036492"/>
    </source>
</evidence>
<evidence type="ECO:0000313" key="8">
    <source>
        <dbReference type="EMBL" id="MFD1062361.1"/>
    </source>
</evidence>
<evidence type="ECO:0000313" key="9">
    <source>
        <dbReference type="Proteomes" id="UP001597013"/>
    </source>
</evidence>
<dbReference type="InterPro" id="IPR016161">
    <property type="entry name" value="Ald_DH/histidinol_DH"/>
</dbReference>
<dbReference type="Proteomes" id="UP001597013">
    <property type="component" value="Unassembled WGS sequence"/>
</dbReference>
<organism evidence="8 9">
    <name type="scientific">Winogradskyella litorisediminis</name>
    <dbReference type="NCBI Taxonomy" id="1156618"/>
    <lineage>
        <taxon>Bacteria</taxon>
        <taxon>Pseudomonadati</taxon>
        <taxon>Bacteroidota</taxon>
        <taxon>Flavobacteriia</taxon>
        <taxon>Flavobacteriales</taxon>
        <taxon>Flavobacteriaceae</taxon>
        <taxon>Winogradskyella</taxon>
    </lineage>
</organism>
<evidence type="ECO:0000259" key="7">
    <source>
        <dbReference type="Pfam" id="PF00171"/>
    </source>
</evidence>
<dbReference type="SUPFAM" id="SSF53720">
    <property type="entry name" value="ALDH-like"/>
    <property type="match status" value="1"/>
</dbReference>
<keyword evidence="9" id="KW-1185">Reference proteome</keyword>